<name>A0A454XS64_PRIPA</name>
<keyword evidence="2" id="KW-0472">Membrane</keyword>
<keyword evidence="4" id="KW-1185">Reference proteome</keyword>
<keyword evidence="2" id="KW-0812">Transmembrane</keyword>
<protein>
    <submittedName>
        <fullName evidence="3">Crb-3</fullName>
    </submittedName>
</protein>
<keyword evidence="2" id="KW-1133">Transmembrane helix</keyword>
<proteinExistence type="predicted"/>
<feature type="region of interest" description="Disordered" evidence="1">
    <location>
        <begin position="85"/>
        <end position="109"/>
    </location>
</feature>
<evidence type="ECO:0000256" key="1">
    <source>
        <dbReference type="SAM" id="MobiDB-lite"/>
    </source>
</evidence>
<gene>
    <name evidence="3" type="primary">WBGene00089756</name>
</gene>
<evidence type="ECO:0000256" key="2">
    <source>
        <dbReference type="SAM" id="Phobius"/>
    </source>
</evidence>
<sequence>MSNNTIPISRNDTILLEAANAEQTTIDPDTITTIATTTLAAEGLSGGAIAGIVIGCIIGAILLLLAAFFLYRWLKERRKYHGEYKPHEEEEEHAKNLPYLAPPSVEGLI</sequence>
<feature type="compositionally biased region" description="Basic and acidic residues" evidence="1">
    <location>
        <begin position="85"/>
        <end position="95"/>
    </location>
</feature>
<feature type="transmembrane region" description="Helical" evidence="2">
    <location>
        <begin position="48"/>
        <end position="71"/>
    </location>
</feature>
<accession>A0A8R1U1P8</accession>
<dbReference type="EnsemblMetazoa" id="PPA00202.1">
    <property type="protein sequence ID" value="PPA00202.1"/>
    <property type="gene ID" value="WBGene00089756"/>
</dbReference>
<accession>A0A454XS64</accession>
<dbReference type="AlphaFoldDB" id="A0A454XS64"/>
<evidence type="ECO:0000313" key="4">
    <source>
        <dbReference type="Proteomes" id="UP000005239"/>
    </source>
</evidence>
<dbReference type="Proteomes" id="UP000005239">
    <property type="component" value="Unassembled WGS sequence"/>
</dbReference>
<reference evidence="3" key="2">
    <citation type="submission" date="2022-06" db="UniProtKB">
        <authorList>
            <consortium name="EnsemblMetazoa"/>
        </authorList>
    </citation>
    <scope>IDENTIFICATION</scope>
    <source>
        <strain evidence="3">PS312</strain>
    </source>
</reference>
<dbReference type="OMA" id="FEEQHHA"/>
<evidence type="ECO:0000313" key="3">
    <source>
        <dbReference type="EnsemblMetazoa" id="PPA00202.1"/>
    </source>
</evidence>
<organism evidence="3 4">
    <name type="scientific">Pristionchus pacificus</name>
    <name type="common">Parasitic nematode worm</name>
    <dbReference type="NCBI Taxonomy" id="54126"/>
    <lineage>
        <taxon>Eukaryota</taxon>
        <taxon>Metazoa</taxon>
        <taxon>Ecdysozoa</taxon>
        <taxon>Nematoda</taxon>
        <taxon>Chromadorea</taxon>
        <taxon>Rhabditida</taxon>
        <taxon>Rhabditina</taxon>
        <taxon>Diplogasteromorpha</taxon>
        <taxon>Diplogasteroidea</taxon>
        <taxon>Neodiplogasteridae</taxon>
        <taxon>Pristionchus</taxon>
    </lineage>
</organism>
<reference evidence="4" key="1">
    <citation type="journal article" date="2008" name="Nat. Genet.">
        <title>The Pristionchus pacificus genome provides a unique perspective on nematode lifestyle and parasitism.</title>
        <authorList>
            <person name="Dieterich C."/>
            <person name="Clifton S.W."/>
            <person name="Schuster L.N."/>
            <person name="Chinwalla A."/>
            <person name="Delehaunty K."/>
            <person name="Dinkelacker I."/>
            <person name="Fulton L."/>
            <person name="Fulton R."/>
            <person name="Godfrey J."/>
            <person name="Minx P."/>
            <person name="Mitreva M."/>
            <person name="Roeseler W."/>
            <person name="Tian H."/>
            <person name="Witte H."/>
            <person name="Yang S.P."/>
            <person name="Wilson R.K."/>
            <person name="Sommer R.J."/>
        </authorList>
    </citation>
    <scope>NUCLEOTIDE SEQUENCE [LARGE SCALE GENOMIC DNA]</scope>
    <source>
        <strain evidence="4">PS312</strain>
    </source>
</reference>